<name>A0ABU0IAX5_9HYPH</name>
<protein>
    <submittedName>
        <fullName evidence="1">Uncharacterized protein</fullName>
    </submittedName>
</protein>
<gene>
    <name evidence="1" type="ORF">QO005_001706</name>
</gene>
<dbReference type="Proteomes" id="UP001235269">
    <property type="component" value="Unassembled WGS sequence"/>
</dbReference>
<accession>A0ABU0IAX5</accession>
<dbReference type="EMBL" id="JAUSWH010000004">
    <property type="protein sequence ID" value="MDQ0455372.1"/>
    <property type="molecule type" value="Genomic_DNA"/>
</dbReference>
<sequence length="89" mass="9521">MIAFFHGHRDTVSDGKVETGFPIIRCKNLGPGNLGPGNLGAAKTVAMTSLPAGRKDVDCLWWIDRHRGHLARFGGGLKIGGNFSAKNSF</sequence>
<evidence type="ECO:0000313" key="1">
    <source>
        <dbReference type="EMBL" id="MDQ0455372.1"/>
    </source>
</evidence>
<reference evidence="1 2" key="1">
    <citation type="submission" date="2023-07" db="EMBL/GenBank/DDBJ databases">
        <title>Genomic Encyclopedia of Type Strains, Phase IV (KMG-IV): sequencing the most valuable type-strain genomes for metagenomic binning, comparative biology and taxonomic classification.</title>
        <authorList>
            <person name="Goeker M."/>
        </authorList>
    </citation>
    <scope>NUCLEOTIDE SEQUENCE [LARGE SCALE GENOMIC DNA]</scope>
    <source>
        <strain evidence="1 2">DSM 100301</strain>
    </source>
</reference>
<dbReference type="RefSeq" id="WP_307157560.1">
    <property type="nucleotide sequence ID" value="NZ_JAUSWH010000004.1"/>
</dbReference>
<organism evidence="1 2">
    <name type="scientific">Rhizobium paknamense</name>
    <dbReference type="NCBI Taxonomy" id="1206817"/>
    <lineage>
        <taxon>Bacteria</taxon>
        <taxon>Pseudomonadati</taxon>
        <taxon>Pseudomonadota</taxon>
        <taxon>Alphaproteobacteria</taxon>
        <taxon>Hyphomicrobiales</taxon>
        <taxon>Rhizobiaceae</taxon>
        <taxon>Rhizobium/Agrobacterium group</taxon>
        <taxon>Rhizobium</taxon>
    </lineage>
</organism>
<evidence type="ECO:0000313" key="2">
    <source>
        <dbReference type="Proteomes" id="UP001235269"/>
    </source>
</evidence>
<comment type="caution">
    <text evidence="1">The sequence shown here is derived from an EMBL/GenBank/DDBJ whole genome shotgun (WGS) entry which is preliminary data.</text>
</comment>
<keyword evidence="2" id="KW-1185">Reference proteome</keyword>
<proteinExistence type="predicted"/>